<dbReference type="RefSeq" id="WP_044347140.1">
    <property type="nucleotide sequence ID" value="NZ_AZAC01000004.1"/>
</dbReference>
<evidence type="ECO:0000313" key="3">
    <source>
        <dbReference type="EMBL" id="KIX15240.1"/>
    </source>
</evidence>
<dbReference type="EMBL" id="AZAC01000004">
    <property type="protein sequence ID" value="KIX15240.1"/>
    <property type="molecule type" value="Genomic_DNA"/>
</dbReference>
<feature type="chain" id="PRO_5002245809" evidence="2">
    <location>
        <begin position="36"/>
        <end position="251"/>
    </location>
</feature>
<gene>
    <name evidence="3" type="ORF">X474_05445</name>
</gene>
<evidence type="ECO:0000313" key="4">
    <source>
        <dbReference type="Proteomes" id="UP000032233"/>
    </source>
</evidence>
<evidence type="ECO:0000256" key="1">
    <source>
        <dbReference type="SAM" id="MobiDB-lite"/>
    </source>
</evidence>
<dbReference type="InParanoid" id="A0A0D2K0H3"/>
<sequence>MYFKQWKNHAFCALKWLCCLLCLTFSPGLSTNAQAKTIPRITPNPEQLLNALDQMNRAVKNKNPHLFQEHLLPEIVFLSFLPKSTIQKTVQAHELAQVWTKKTRALPPNPFQGKVLISKRIIMWDTTKKGEIRLRVKLLGPGPSMAPNSEKQVLIPLIWDLIFKLEQGKARLGAVHPMPKDVYSKIVTPILKQAQIPQNYSPGKIVATYTREINNLPELKTSPKLLQRNQDTRLQPGGGIIRHGSVESGTN</sequence>
<keyword evidence="2" id="KW-0732">Signal</keyword>
<feature type="region of interest" description="Disordered" evidence="1">
    <location>
        <begin position="228"/>
        <end position="251"/>
    </location>
</feature>
<accession>A0A0D2K0H3</accession>
<evidence type="ECO:0000256" key="2">
    <source>
        <dbReference type="SAM" id="SignalP"/>
    </source>
</evidence>
<organism evidence="3 4">
    <name type="scientific">Dethiosulfatarculus sandiegensis</name>
    <dbReference type="NCBI Taxonomy" id="1429043"/>
    <lineage>
        <taxon>Bacteria</taxon>
        <taxon>Pseudomonadati</taxon>
        <taxon>Thermodesulfobacteriota</taxon>
        <taxon>Desulfarculia</taxon>
        <taxon>Desulfarculales</taxon>
        <taxon>Desulfarculaceae</taxon>
        <taxon>Dethiosulfatarculus</taxon>
    </lineage>
</organism>
<dbReference type="AlphaFoldDB" id="A0A0D2K0H3"/>
<name>A0A0D2K0H3_9BACT</name>
<reference evidence="3 4" key="1">
    <citation type="submission" date="2013-11" db="EMBL/GenBank/DDBJ databases">
        <title>Metagenomic analysis of a methanogenic consortium involved in long chain n-alkane degradation.</title>
        <authorList>
            <person name="Davidova I.A."/>
            <person name="Callaghan A.V."/>
            <person name="Wawrik B."/>
            <person name="Pruitt S."/>
            <person name="Marks C."/>
            <person name="Duncan K.E."/>
            <person name="Suflita J.M."/>
        </authorList>
    </citation>
    <scope>NUCLEOTIDE SEQUENCE [LARGE SCALE GENOMIC DNA]</scope>
    <source>
        <strain evidence="3 4">SPR</strain>
    </source>
</reference>
<keyword evidence="4" id="KW-1185">Reference proteome</keyword>
<dbReference type="Proteomes" id="UP000032233">
    <property type="component" value="Unassembled WGS sequence"/>
</dbReference>
<comment type="caution">
    <text evidence="3">The sequence shown here is derived from an EMBL/GenBank/DDBJ whole genome shotgun (WGS) entry which is preliminary data.</text>
</comment>
<proteinExistence type="predicted"/>
<protein>
    <submittedName>
        <fullName evidence="3">Uncharacterized protein</fullName>
    </submittedName>
</protein>
<feature type="signal peptide" evidence="2">
    <location>
        <begin position="1"/>
        <end position="35"/>
    </location>
</feature>